<dbReference type="Pfam" id="PF13560">
    <property type="entry name" value="HTH_31"/>
    <property type="match status" value="1"/>
</dbReference>
<dbReference type="InterPro" id="IPR001387">
    <property type="entry name" value="Cro/C1-type_HTH"/>
</dbReference>
<dbReference type="GO" id="GO:0003677">
    <property type="term" value="F:DNA binding"/>
    <property type="evidence" value="ECO:0007669"/>
    <property type="project" value="InterPro"/>
</dbReference>
<dbReference type="CDD" id="cd00093">
    <property type="entry name" value="HTH_XRE"/>
    <property type="match status" value="1"/>
</dbReference>
<comment type="caution">
    <text evidence="3">The sequence shown here is derived from an EMBL/GenBank/DDBJ whole genome shotgun (WGS) entry which is preliminary data.</text>
</comment>
<evidence type="ECO:0000259" key="2">
    <source>
        <dbReference type="PROSITE" id="PS50943"/>
    </source>
</evidence>
<dbReference type="PROSITE" id="PS50943">
    <property type="entry name" value="HTH_CROC1"/>
    <property type="match status" value="1"/>
</dbReference>
<evidence type="ECO:0000256" key="1">
    <source>
        <dbReference type="SAM" id="MobiDB-lite"/>
    </source>
</evidence>
<organism evidence="3 4">
    <name type="scientific">Tersicoccus phoenicis</name>
    <dbReference type="NCBI Taxonomy" id="554083"/>
    <lineage>
        <taxon>Bacteria</taxon>
        <taxon>Bacillati</taxon>
        <taxon>Actinomycetota</taxon>
        <taxon>Actinomycetes</taxon>
        <taxon>Micrococcales</taxon>
        <taxon>Micrococcaceae</taxon>
        <taxon>Tersicoccus</taxon>
    </lineage>
</organism>
<protein>
    <recommendedName>
        <fullName evidence="2">HTH cro/C1-type domain-containing protein</fullName>
    </recommendedName>
</protein>
<dbReference type="SMART" id="SM00530">
    <property type="entry name" value="HTH_XRE"/>
    <property type="match status" value="1"/>
</dbReference>
<dbReference type="Proteomes" id="UP000187085">
    <property type="component" value="Unassembled WGS sequence"/>
</dbReference>
<dbReference type="EMBL" id="MRDE01000035">
    <property type="protein sequence ID" value="OMH25179.1"/>
    <property type="molecule type" value="Genomic_DNA"/>
</dbReference>
<name>A0A1R1LCD2_9MICC</name>
<evidence type="ECO:0000313" key="4">
    <source>
        <dbReference type="Proteomes" id="UP000187085"/>
    </source>
</evidence>
<dbReference type="SUPFAM" id="SSF47413">
    <property type="entry name" value="lambda repressor-like DNA-binding domains"/>
    <property type="match status" value="1"/>
</dbReference>
<dbReference type="AlphaFoldDB" id="A0A1R1LCD2"/>
<reference evidence="3 4" key="1">
    <citation type="submission" date="2016-12" db="EMBL/GenBank/DDBJ databases">
        <title>Draft genome of Tersicoccus phoenicis 1P05MA.</title>
        <authorList>
            <person name="Nakajima Y."/>
            <person name="Yoshizawa S."/>
            <person name="Nakamura K."/>
            <person name="Ogura Y."/>
            <person name="Hayashi T."/>
            <person name="Kogure K."/>
        </authorList>
    </citation>
    <scope>NUCLEOTIDE SEQUENCE [LARGE SCALE GENOMIC DNA]</scope>
    <source>
        <strain evidence="3 4">1p05MA</strain>
    </source>
</reference>
<keyword evidence="4" id="KW-1185">Reference proteome</keyword>
<dbReference type="InterPro" id="IPR010982">
    <property type="entry name" value="Lambda_DNA-bd_dom_sf"/>
</dbReference>
<dbReference type="OrthoDB" id="6637137at2"/>
<feature type="domain" description="HTH cro/C1-type" evidence="2">
    <location>
        <begin position="11"/>
        <end position="67"/>
    </location>
</feature>
<evidence type="ECO:0000313" key="3">
    <source>
        <dbReference type="EMBL" id="OMH25179.1"/>
    </source>
</evidence>
<gene>
    <name evidence="3" type="ORF">BKD30_06425</name>
</gene>
<dbReference type="STRING" id="554083.BKD30_06425"/>
<proteinExistence type="predicted"/>
<feature type="region of interest" description="Disordered" evidence="1">
    <location>
        <begin position="75"/>
        <end position="94"/>
    </location>
</feature>
<feature type="compositionally biased region" description="Basic residues" evidence="1">
    <location>
        <begin position="78"/>
        <end position="94"/>
    </location>
</feature>
<sequence length="94" mass="10637">MSSMDLLGEHMRQWRIMLGLSQELAAERADISVGTLRRIERGDPGVKLGSFLALARVLNLDKRLEEATDPLNTDLGRMRAHTLGRRRAKRRSTP</sequence>
<accession>A0A1R1LCD2</accession>
<dbReference type="Gene3D" id="1.10.260.40">
    <property type="entry name" value="lambda repressor-like DNA-binding domains"/>
    <property type="match status" value="1"/>
</dbReference>